<proteinExistence type="inferred from homology"/>
<evidence type="ECO:0000256" key="11">
    <source>
        <dbReference type="ARBA" id="ARBA00048628"/>
    </source>
</evidence>
<comment type="similarity">
    <text evidence="3 12">Belongs to the methylenetetrahydrofolate reductase family.</text>
</comment>
<dbReference type="Proteomes" id="UP000623107">
    <property type="component" value="Unassembled WGS sequence"/>
</dbReference>
<dbReference type="Pfam" id="PF02219">
    <property type="entry name" value="MTHFR"/>
    <property type="match status" value="1"/>
</dbReference>
<evidence type="ECO:0000256" key="8">
    <source>
        <dbReference type="ARBA" id="ARBA00023027"/>
    </source>
</evidence>
<reference evidence="14" key="1">
    <citation type="submission" date="2020-04" db="EMBL/GenBank/DDBJ databases">
        <title>Description of novel Gluconacetobacter.</title>
        <authorList>
            <person name="Sombolestani A."/>
        </authorList>
    </citation>
    <scope>NUCLEOTIDE SEQUENCE [LARGE SCALE GENOMIC DNA]</scope>
    <source>
        <strain evidence="14">LMG 31484</strain>
    </source>
</reference>
<evidence type="ECO:0000256" key="3">
    <source>
        <dbReference type="ARBA" id="ARBA00006743"/>
    </source>
</evidence>
<dbReference type="Gene3D" id="3.20.20.220">
    <property type="match status" value="1"/>
</dbReference>
<evidence type="ECO:0000313" key="13">
    <source>
        <dbReference type="EMBL" id="MBF0860065.1"/>
    </source>
</evidence>
<dbReference type="EMBL" id="JABCQG010000020">
    <property type="protein sequence ID" value="MBF0860065.1"/>
    <property type="molecule type" value="Genomic_DNA"/>
</dbReference>
<evidence type="ECO:0000256" key="7">
    <source>
        <dbReference type="ARBA" id="ARBA00023002"/>
    </source>
</evidence>
<dbReference type="GO" id="GO:0004489">
    <property type="term" value="F:methylenetetrahydrofolate reductase [NAD(P)H] activity"/>
    <property type="evidence" value="ECO:0007669"/>
    <property type="project" value="UniProtKB-EC"/>
</dbReference>
<dbReference type="SUPFAM" id="SSF51730">
    <property type="entry name" value="FAD-linked oxidoreductase"/>
    <property type="match status" value="1"/>
</dbReference>
<organism evidence="13 14">
    <name type="scientific">Gluconobacter vitians</name>
    <dbReference type="NCBI Taxonomy" id="2728102"/>
    <lineage>
        <taxon>Bacteria</taxon>
        <taxon>Pseudomonadati</taxon>
        <taxon>Pseudomonadota</taxon>
        <taxon>Alphaproteobacteria</taxon>
        <taxon>Acetobacterales</taxon>
        <taxon>Acetobacteraceae</taxon>
        <taxon>Gluconobacter</taxon>
    </lineage>
</organism>
<evidence type="ECO:0000256" key="1">
    <source>
        <dbReference type="ARBA" id="ARBA00001974"/>
    </source>
</evidence>
<reference evidence="13 14" key="2">
    <citation type="submission" date="2020-11" db="EMBL/GenBank/DDBJ databases">
        <title>Description of novel Gluconobacter species.</title>
        <authorList>
            <person name="Cleenwerck I."/>
            <person name="Cnockaert M."/>
            <person name="Borremans W."/>
            <person name="Wieme A.D."/>
            <person name="De Vuyst L."/>
            <person name="Vandamme P."/>
        </authorList>
    </citation>
    <scope>NUCLEOTIDE SEQUENCE [LARGE SCALE GENOMIC DNA]</scope>
    <source>
        <strain evidence="13 14">LMG 31484</strain>
    </source>
</reference>
<dbReference type="InterPro" id="IPR003171">
    <property type="entry name" value="Mehydrof_redctse-like"/>
</dbReference>
<protein>
    <recommendedName>
        <fullName evidence="12">Methylenetetrahydrofolate reductase</fullName>
        <ecNumber evidence="12">1.5.1.54</ecNumber>
    </recommendedName>
</protein>
<comment type="cofactor">
    <cofactor evidence="1 12">
        <name>FAD</name>
        <dbReference type="ChEBI" id="CHEBI:57692"/>
    </cofactor>
</comment>
<keyword evidence="8" id="KW-0520">NAD</keyword>
<keyword evidence="14" id="KW-1185">Reference proteome</keyword>
<evidence type="ECO:0000313" key="14">
    <source>
        <dbReference type="Proteomes" id="UP000623107"/>
    </source>
</evidence>
<evidence type="ECO:0000256" key="2">
    <source>
        <dbReference type="ARBA" id="ARBA00004777"/>
    </source>
</evidence>
<comment type="caution">
    <text evidence="13">The sequence shown here is derived from an EMBL/GenBank/DDBJ whole genome shotgun (WGS) entry which is preliminary data.</text>
</comment>
<comment type="pathway">
    <text evidence="10">Amino-acid biosynthesis; L-methionine biosynthesis via de novo pathway.</text>
</comment>
<dbReference type="CDD" id="cd00537">
    <property type="entry name" value="MTHFR"/>
    <property type="match status" value="1"/>
</dbReference>
<dbReference type="RefSeq" id="WP_194260612.1">
    <property type="nucleotide sequence ID" value="NZ_JABCQG010000020.1"/>
</dbReference>
<dbReference type="InterPro" id="IPR004620">
    <property type="entry name" value="MTHF_reductase_bac"/>
</dbReference>
<dbReference type="NCBIfam" id="TIGR00676">
    <property type="entry name" value="fadh2"/>
    <property type="match status" value="1"/>
</dbReference>
<keyword evidence="5 12" id="KW-0285">Flavoprotein</keyword>
<accession>A0ABR9Y8I8</accession>
<evidence type="ECO:0000256" key="4">
    <source>
        <dbReference type="ARBA" id="ARBA00022605"/>
    </source>
</evidence>
<comment type="catalytic activity">
    <reaction evidence="11">
        <text>(6S)-5-methyl-5,6,7,8-tetrahydrofolate + NAD(+) = (6R)-5,10-methylene-5,6,7,8-tetrahydrofolate + NADH + H(+)</text>
        <dbReference type="Rhea" id="RHEA:19821"/>
        <dbReference type="ChEBI" id="CHEBI:15378"/>
        <dbReference type="ChEBI" id="CHEBI:15636"/>
        <dbReference type="ChEBI" id="CHEBI:18608"/>
        <dbReference type="ChEBI" id="CHEBI:57540"/>
        <dbReference type="ChEBI" id="CHEBI:57945"/>
        <dbReference type="EC" id="1.5.1.54"/>
    </reaction>
    <physiologicalReaction direction="right-to-left" evidence="11">
        <dbReference type="Rhea" id="RHEA:19823"/>
    </physiologicalReaction>
</comment>
<gene>
    <name evidence="13" type="primary">metF</name>
    <name evidence="13" type="ORF">HKD24_12695</name>
</gene>
<keyword evidence="6 12" id="KW-0274">FAD</keyword>
<name>A0ABR9Y8I8_9PROT</name>
<evidence type="ECO:0000256" key="6">
    <source>
        <dbReference type="ARBA" id="ARBA00022827"/>
    </source>
</evidence>
<evidence type="ECO:0000256" key="5">
    <source>
        <dbReference type="ARBA" id="ARBA00022630"/>
    </source>
</evidence>
<keyword evidence="7 12" id="KW-0560">Oxidoreductase</keyword>
<keyword evidence="9" id="KW-0486">Methionine biosynthesis</keyword>
<dbReference type="InterPro" id="IPR029041">
    <property type="entry name" value="FAD-linked_oxidoreductase-like"/>
</dbReference>
<dbReference type="EC" id="1.5.1.54" evidence="12"/>
<comment type="pathway">
    <text evidence="2 12">One-carbon metabolism; tetrahydrofolate interconversion.</text>
</comment>
<keyword evidence="4" id="KW-0028">Amino-acid biosynthesis</keyword>
<dbReference type="PANTHER" id="PTHR45754">
    <property type="entry name" value="METHYLENETETRAHYDROFOLATE REDUCTASE"/>
    <property type="match status" value="1"/>
</dbReference>
<sequence>MSADFSKLAPLCKPRVSFEFFPPKTPAAAEALENTASRLAAYGPGFMSVTYGAGGSTRDRSIRTAERLGQRTGVPVAGHLTCVGASRQDVDDVARAYWNAGVRHIVALRGDAPDMEAGFVPHPEGYRSAAELVRGLRDVAPFEIAVAAYPEVHPEALSAQADLDNLRRKLDAGATRAITQFFFTPEAFLRFRDRAVAAGITAEIVPGILPIGNVAQARKFAEMCGAHIPDWLLRQVTDLEDQPEVCSQVTTALAAMMCRELQRHGVESFHLYTLNRAEPGIALCRLLGLDTVG</sequence>
<evidence type="ECO:0000256" key="12">
    <source>
        <dbReference type="RuleBase" id="RU003862"/>
    </source>
</evidence>
<evidence type="ECO:0000256" key="9">
    <source>
        <dbReference type="ARBA" id="ARBA00023167"/>
    </source>
</evidence>
<evidence type="ECO:0000256" key="10">
    <source>
        <dbReference type="ARBA" id="ARBA00034478"/>
    </source>
</evidence>
<dbReference type="PANTHER" id="PTHR45754:SF3">
    <property type="entry name" value="METHYLENETETRAHYDROFOLATE REDUCTASE (NADPH)"/>
    <property type="match status" value="1"/>
</dbReference>